<keyword evidence="2" id="KW-1185">Reference proteome</keyword>
<dbReference type="KEGG" id="wcb:AO080_11500"/>
<dbReference type="AlphaFoldDB" id="A0A0D1LN10"/>
<proteinExistence type="predicted"/>
<name>A0A0D1LN10_9LACO</name>
<dbReference type="STRING" id="137591.AO080_11500"/>
<sequence length="283" mass="32484">MLIKKIFNNNVLLAEDKQQDVVVIGRGIGFQKKRGDAVEEALIDTRYLPQDEHWGRTFNDLASEISPLVIEMASNILRHAEAQLHTTFNTYLLVSLADHISYAIEKAKQQIVVHNNLLWETRHYYPMEYQIGEWAVAAILEQTGVALPDDEAGFIALKFVDKQNGYLANERASQITTLISDALTIIRYAVGQTIDENDINYQRLLVHLRFFLDRLYDEENRTGNANIDAVMLQHVQRSYPNAYDLADKVIAYIEDKTHKQVAENERIYLTVHLNRVLQSTLAQ</sequence>
<dbReference type="PATRIC" id="fig|137591.25.peg.1399"/>
<dbReference type="EMBL" id="JWHU01000026">
    <property type="protein sequence ID" value="KIU20067.1"/>
    <property type="molecule type" value="Genomic_DNA"/>
</dbReference>
<dbReference type="InterPro" id="IPR036634">
    <property type="entry name" value="PRD_sf"/>
</dbReference>
<gene>
    <name evidence="1" type="primary">licT</name>
    <name evidence="1" type="ORF">QX99_01431</name>
</gene>
<dbReference type="eggNOG" id="COG3711">
    <property type="taxonomic scope" value="Bacteria"/>
</dbReference>
<dbReference type="GO" id="GO:0006355">
    <property type="term" value="P:regulation of DNA-templated transcription"/>
    <property type="evidence" value="ECO:0007669"/>
    <property type="project" value="InterPro"/>
</dbReference>
<evidence type="ECO:0000313" key="2">
    <source>
        <dbReference type="Proteomes" id="UP000032287"/>
    </source>
</evidence>
<dbReference type="GO" id="GO:0003723">
    <property type="term" value="F:RNA binding"/>
    <property type="evidence" value="ECO:0007669"/>
    <property type="project" value="InterPro"/>
</dbReference>
<dbReference type="InterPro" id="IPR036650">
    <property type="entry name" value="CAT_RNA-bd_dom_sf"/>
</dbReference>
<dbReference type="SMART" id="SM01061">
    <property type="entry name" value="CAT_RBD"/>
    <property type="match status" value="1"/>
</dbReference>
<dbReference type="InterPro" id="IPR004341">
    <property type="entry name" value="CAT_RNA-bd_dom"/>
</dbReference>
<dbReference type="Gene3D" id="1.20.58.1950">
    <property type="match status" value="1"/>
</dbReference>
<evidence type="ECO:0000313" key="1">
    <source>
        <dbReference type="EMBL" id="KIU20067.1"/>
    </source>
</evidence>
<dbReference type="SUPFAM" id="SSF50151">
    <property type="entry name" value="SacY-like RNA-binding domain"/>
    <property type="match status" value="1"/>
</dbReference>
<dbReference type="Gene3D" id="2.30.24.10">
    <property type="entry name" value="CAT RNA-binding domain"/>
    <property type="match status" value="1"/>
</dbReference>
<dbReference type="PANTHER" id="PTHR30185">
    <property type="entry name" value="CRYPTIC BETA-GLUCOSIDE BGL OPERON ANTITERMINATOR"/>
    <property type="match status" value="1"/>
</dbReference>
<dbReference type="PROSITE" id="PS51372">
    <property type="entry name" value="PRD_2"/>
    <property type="match status" value="2"/>
</dbReference>
<accession>A0A0D1LN10</accession>
<dbReference type="Gene3D" id="1.10.1790.10">
    <property type="entry name" value="PRD domain"/>
    <property type="match status" value="1"/>
</dbReference>
<dbReference type="Pfam" id="PF00874">
    <property type="entry name" value="PRD"/>
    <property type="match status" value="2"/>
</dbReference>
<dbReference type="Gene3D" id="1.20.890.100">
    <property type="match status" value="1"/>
</dbReference>
<dbReference type="Pfam" id="PF03123">
    <property type="entry name" value="CAT_RBD"/>
    <property type="match status" value="1"/>
</dbReference>
<reference evidence="1 2" key="1">
    <citation type="journal article" date="2015" name="Microbiology (Mosc.)">
        <title>Genomics of the Weissella cibaria species with an examination of its metabolic traits.</title>
        <authorList>
            <person name="Lynch K.M."/>
            <person name="Lucid A."/>
            <person name="Arendt E.K."/>
            <person name="Sleator R.D."/>
            <person name="Lucey B."/>
            <person name="Coffey A."/>
        </authorList>
    </citation>
    <scope>NUCLEOTIDE SEQUENCE [LARGE SCALE GENOMIC DNA]</scope>
    <source>
        <strain evidence="1 2">MG1</strain>
    </source>
</reference>
<dbReference type="SUPFAM" id="SSF63520">
    <property type="entry name" value="PTS-regulatory domain, PRD"/>
    <property type="match status" value="2"/>
</dbReference>
<dbReference type="OrthoDB" id="9813552at2"/>
<organism evidence="1 2">
    <name type="scientific">Weissella cibaria</name>
    <dbReference type="NCBI Taxonomy" id="137591"/>
    <lineage>
        <taxon>Bacteria</taxon>
        <taxon>Bacillati</taxon>
        <taxon>Bacillota</taxon>
        <taxon>Bacilli</taxon>
        <taxon>Lactobacillales</taxon>
        <taxon>Lactobacillaceae</taxon>
        <taxon>Weissella</taxon>
    </lineage>
</organism>
<dbReference type="InterPro" id="IPR011608">
    <property type="entry name" value="PRD"/>
</dbReference>
<protein>
    <submittedName>
        <fullName evidence="1">LicT protein</fullName>
    </submittedName>
</protein>
<dbReference type="PANTHER" id="PTHR30185:SF15">
    <property type="entry name" value="CRYPTIC BETA-GLUCOSIDE BGL OPERON ANTITERMINATOR"/>
    <property type="match status" value="1"/>
</dbReference>
<dbReference type="InterPro" id="IPR050661">
    <property type="entry name" value="BglG_antiterminators"/>
</dbReference>
<dbReference type="Proteomes" id="UP000032287">
    <property type="component" value="Unassembled WGS sequence"/>
</dbReference>
<comment type="caution">
    <text evidence="1">The sequence shown here is derived from an EMBL/GenBank/DDBJ whole genome shotgun (WGS) entry which is preliminary data.</text>
</comment>